<organism evidence="11 12">
    <name type="scientific">Araneus ventricosus</name>
    <name type="common">Orbweaver spider</name>
    <name type="synonym">Epeira ventricosa</name>
    <dbReference type="NCBI Taxonomy" id="182803"/>
    <lineage>
        <taxon>Eukaryota</taxon>
        <taxon>Metazoa</taxon>
        <taxon>Ecdysozoa</taxon>
        <taxon>Arthropoda</taxon>
        <taxon>Chelicerata</taxon>
        <taxon>Arachnida</taxon>
        <taxon>Araneae</taxon>
        <taxon>Araneomorphae</taxon>
        <taxon>Entelegynae</taxon>
        <taxon>Araneoidea</taxon>
        <taxon>Araneidae</taxon>
        <taxon>Araneus</taxon>
    </lineage>
</organism>
<evidence type="ECO:0000259" key="9">
    <source>
        <dbReference type="PROSITE" id="PS51192"/>
    </source>
</evidence>
<dbReference type="GO" id="GO:0016787">
    <property type="term" value="F:hydrolase activity"/>
    <property type="evidence" value="ECO:0007669"/>
    <property type="project" value="UniProtKB-KW"/>
</dbReference>
<comment type="domain">
    <text evidence="7">The Q motif is unique to and characteristic of the DEAD box family of RNA helicases and controls ATP binding and hydrolysis.</text>
</comment>
<evidence type="ECO:0000259" key="10">
    <source>
        <dbReference type="PROSITE" id="PS51194"/>
    </source>
</evidence>
<keyword evidence="2 6" id="KW-0378">Hydrolase</keyword>
<dbReference type="PROSITE" id="PS00039">
    <property type="entry name" value="DEAD_ATP_HELICASE"/>
    <property type="match status" value="1"/>
</dbReference>
<dbReference type="Pfam" id="PF00270">
    <property type="entry name" value="DEAD"/>
    <property type="match status" value="1"/>
</dbReference>
<sequence>MADGLFFIQRYLGSDDEDSVDFTENNKDTESISTSKEKHHELKRKKQHLSETSGKEIQNHSISNTDDDIQYLNETNYKILQTNSSEEENKPSNEKKSKKLSKKSSNDLISVEEKHFEPKRKKQRLSETAGKEVQNHLISNTDDDIRYLNETNHKTSQAPSSEEENKSSNEKKSKKLPKKSSNDLISVEDYKKSDKDIRINSQNETKNDSEAFCTIGQIKDKNIEKIKPVLPKWLNNPSIIGIDLEEYKNPISDVPYLDDVSKKNLQEAGISFLFPVQSAVIPWLLQNNQHCLSTRPSDLCVSAPTGSGKTLAFVLPIVQSLKSRTVTAVRALVVLPVGELAIQVYKVFEMFVQDTDLKVVLLTGQKSFAAEQNALVKQGIRRTLSLVDIIVTTPGRILDHISRTKGFSLQHLRFLVIDEADRMMDDIQKGWLKQIENAVYSNCHSNNCLCFSAGGVRIPFMPSSACHFGYINEPLQKLLYSATLSHDPEKLHTLSLYKPKLFTTEAKSEGWIGKCSIPENLTLYYAVCKSDTKPLVLCHFIKKNQFKKVLCFMDSIERAQRLHFILEEMGILRVREISSINTPVTRKIILEQFSAGKLDLLVCSDLVARGIDIEDVDCVISYDVPLHIKRYVHRIGRTARAGKRGTALTLLTEVESSSFKKILKSAGMPVPTHIDVANKDLEVYVESFKNALTIADSKIRKIKANARNHPKVNKEGKILKKSRLQKSSQNSQSPKVTI</sequence>
<feature type="compositionally biased region" description="Polar residues" evidence="8">
    <location>
        <begin position="725"/>
        <end position="738"/>
    </location>
</feature>
<dbReference type="CDD" id="cd17956">
    <property type="entry name" value="DEADc_DDX51"/>
    <property type="match status" value="1"/>
</dbReference>
<comment type="caution">
    <text evidence="11">The sequence shown here is derived from an EMBL/GenBank/DDBJ whole genome shotgun (WGS) entry which is preliminary data.</text>
</comment>
<dbReference type="PROSITE" id="PS51192">
    <property type="entry name" value="HELICASE_ATP_BIND_1"/>
    <property type="match status" value="1"/>
</dbReference>
<feature type="domain" description="Helicase C-terminal" evidence="10">
    <location>
        <begin position="520"/>
        <end position="682"/>
    </location>
</feature>
<dbReference type="OrthoDB" id="3370at2759"/>
<evidence type="ECO:0000313" key="11">
    <source>
        <dbReference type="EMBL" id="GBM92312.1"/>
    </source>
</evidence>
<dbReference type="GO" id="GO:0003724">
    <property type="term" value="F:RNA helicase activity"/>
    <property type="evidence" value="ECO:0007669"/>
    <property type="project" value="UniProtKB-EC"/>
</dbReference>
<reference evidence="11 12" key="1">
    <citation type="journal article" date="2019" name="Sci. Rep.">
        <title>Orb-weaving spider Araneus ventricosus genome elucidates the spidroin gene catalogue.</title>
        <authorList>
            <person name="Kono N."/>
            <person name="Nakamura H."/>
            <person name="Ohtoshi R."/>
            <person name="Moran D.A.P."/>
            <person name="Shinohara A."/>
            <person name="Yoshida Y."/>
            <person name="Fujiwara M."/>
            <person name="Mori M."/>
            <person name="Tomita M."/>
            <person name="Arakawa K."/>
        </authorList>
    </citation>
    <scope>NUCLEOTIDE SEQUENCE [LARGE SCALE GENOMIC DNA]</scope>
</reference>
<dbReference type="Proteomes" id="UP000499080">
    <property type="component" value="Unassembled WGS sequence"/>
</dbReference>
<dbReference type="InterPro" id="IPR027417">
    <property type="entry name" value="P-loop_NTPase"/>
</dbReference>
<comment type="similarity">
    <text evidence="6">Belongs to the DEAD box helicase family.</text>
</comment>
<name>A0A4Y2JSM0_ARAVE</name>
<dbReference type="EMBL" id="BGPR01003779">
    <property type="protein sequence ID" value="GBM92312.1"/>
    <property type="molecule type" value="Genomic_DNA"/>
</dbReference>
<dbReference type="Gene3D" id="3.40.50.300">
    <property type="entry name" value="P-loop containing nucleotide triphosphate hydrolases"/>
    <property type="match status" value="2"/>
</dbReference>
<feature type="compositionally biased region" description="Basic and acidic residues" evidence="8">
    <location>
        <begin position="143"/>
        <end position="153"/>
    </location>
</feature>
<feature type="region of interest" description="Disordered" evidence="8">
    <location>
        <begin position="16"/>
        <end position="187"/>
    </location>
</feature>
<evidence type="ECO:0000256" key="5">
    <source>
        <dbReference type="ARBA" id="ARBA00022884"/>
    </source>
</evidence>
<dbReference type="PANTHER" id="PTHR24031">
    <property type="entry name" value="RNA HELICASE"/>
    <property type="match status" value="1"/>
</dbReference>
<dbReference type="SMART" id="SM00490">
    <property type="entry name" value="HELICc"/>
    <property type="match status" value="1"/>
</dbReference>
<feature type="region of interest" description="Disordered" evidence="8">
    <location>
        <begin position="710"/>
        <end position="738"/>
    </location>
</feature>
<dbReference type="GO" id="GO:0003723">
    <property type="term" value="F:RNA binding"/>
    <property type="evidence" value="ECO:0007669"/>
    <property type="project" value="UniProtKB-UniRule"/>
</dbReference>
<comment type="catalytic activity">
    <reaction evidence="7">
        <text>ATP + H2O = ADP + phosphate + H(+)</text>
        <dbReference type="Rhea" id="RHEA:13065"/>
        <dbReference type="ChEBI" id="CHEBI:15377"/>
        <dbReference type="ChEBI" id="CHEBI:15378"/>
        <dbReference type="ChEBI" id="CHEBI:30616"/>
        <dbReference type="ChEBI" id="CHEBI:43474"/>
        <dbReference type="ChEBI" id="CHEBI:456216"/>
        <dbReference type="EC" id="3.6.4.13"/>
    </reaction>
</comment>
<feature type="compositionally biased region" description="Basic and acidic residues" evidence="8">
    <location>
        <begin position="24"/>
        <end position="40"/>
    </location>
</feature>
<dbReference type="CDD" id="cd18787">
    <property type="entry name" value="SF2_C_DEAD"/>
    <property type="match status" value="1"/>
</dbReference>
<keyword evidence="3 6" id="KW-0347">Helicase</keyword>
<accession>A0A4Y2JSM0</accession>
<dbReference type="SUPFAM" id="SSF52540">
    <property type="entry name" value="P-loop containing nucleoside triphosphate hydrolases"/>
    <property type="match status" value="2"/>
</dbReference>
<keyword evidence="5 7" id="KW-0694">RNA-binding</keyword>
<gene>
    <name evidence="11" type="primary">Ddx51</name>
    <name evidence="11" type="ORF">AVEN_72343_1</name>
</gene>
<evidence type="ECO:0000256" key="4">
    <source>
        <dbReference type="ARBA" id="ARBA00022840"/>
    </source>
</evidence>
<dbReference type="InterPro" id="IPR001650">
    <property type="entry name" value="Helicase_C-like"/>
</dbReference>
<dbReference type="EC" id="3.6.4.13" evidence="7"/>
<dbReference type="Pfam" id="PF00271">
    <property type="entry name" value="Helicase_C"/>
    <property type="match status" value="1"/>
</dbReference>
<feature type="compositionally biased region" description="Polar residues" evidence="8">
    <location>
        <begin position="72"/>
        <end position="82"/>
    </location>
</feature>
<evidence type="ECO:0000256" key="3">
    <source>
        <dbReference type="ARBA" id="ARBA00022806"/>
    </source>
</evidence>
<comment type="function">
    <text evidence="7">RNA helicase.</text>
</comment>
<dbReference type="PROSITE" id="PS51194">
    <property type="entry name" value="HELICASE_CTER"/>
    <property type="match status" value="1"/>
</dbReference>
<evidence type="ECO:0000256" key="7">
    <source>
        <dbReference type="RuleBase" id="RU365068"/>
    </source>
</evidence>
<protein>
    <recommendedName>
        <fullName evidence="7">ATP-dependent RNA helicase</fullName>
        <ecNumber evidence="7">3.6.4.13</ecNumber>
    </recommendedName>
</protein>
<evidence type="ECO:0000256" key="2">
    <source>
        <dbReference type="ARBA" id="ARBA00022801"/>
    </source>
</evidence>
<keyword evidence="12" id="KW-1185">Reference proteome</keyword>
<dbReference type="GO" id="GO:0005524">
    <property type="term" value="F:ATP binding"/>
    <property type="evidence" value="ECO:0007669"/>
    <property type="project" value="UniProtKB-UniRule"/>
</dbReference>
<evidence type="ECO:0000313" key="12">
    <source>
        <dbReference type="Proteomes" id="UP000499080"/>
    </source>
</evidence>
<evidence type="ECO:0000256" key="8">
    <source>
        <dbReference type="SAM" id="MobiDB-lite"/>
    </source>
</evidence>
<proteinExistence type="inferred from homology"/>
<keyword evidence="1 6" id="KW-0547">Nucleotide-binding</keyword>
<evidence type="ECO:0000256" key="6">
    <source>
        <dbReference type="RuleBase" id="RU000492"/>
    </source>
</evidence>
<keyword evidence="4 6" id="KW-0067">ATP-binding</keyword>
<dbReference type="InterPro" id="IPR014001">
    <property type="entry name" value="Helicase_ATP-bd"/>
</dbReference>
<feature type="domain" description="Helicase ATP-binding" evidence="9">
    <location>
        <begin position="290"/>
        <end position="502"/>
    </location>
</feature>
<evidence type="ECO:0000256" key="1">
    <source>
        <dbReference type="ARBA" id="ARBA00022741"/>
    </source>
</evidence>
<dbReference type="InterPro" id="IPR000629">
    <property type="entry name" value="RNA-helicase_DEAD-box_CS"/>
</dbReference>
<dbReference type="AlphaFoldDB" id="A0A4Y2JSM0"/>
<dbReference type="SMART" id="SM00487">
    <property type="entry name" value="DEXDc"/>
    <property type="match status" value="1"/>
</dbReference>
<dbReference type="InterPro" id="IPR011545">
    <property type="entry name" value="DEAD/DEAH_box_helicase_dom"/>
</dbReference>